<dbReference type="InterPro" id="IPR037883">
    <property type="entry name" value="Knr4/Smi1-like_sf"/>
</dbReference>
<dbReference type="AlphaFoldDB" id="A0A7X9DL60"/>
<protein>
    <submittedName>
        <fullName evidence="1">SMI1/KNR4 family protein</fullName>
    </submittedName>
</protein>
<evidence type="ECO:0000313" key="2">
    <source>
        <dbReference type="Proteomes" id="UP000526033"/>
    </source>
</evidence>
<reference evidence="1 2" key="1">
    <citation type="journal article" date="2020" name="Biotechnol. Biofuels">
        <title>New insights from the biogas microbiome by comprehensive genome-resolved metagenomics of nearly 1600 species originating from multiple anaerobic digesters.</title>
        <authorList>
            <person name="Campanaro S."/>
            <person name="Treu L."/>
            <person name="Rodriguez-R L.M."/>
            <person name="Kovalovszki A."/>
            <person name="Ziels R.M."/>
            <person name="Maus I."/>
            <person name="Zhu X."/>
            <person name="Kougias P.G."/>
            <person name="Basile A."/>
            <person name="Luo G."/>
            <person name="Schluter A."/>
            <person name="Konstantinidis K.T."/>
            <person name="Angelidaki I."/>
        </authorList>
    </citation>
    <scope>NUCLEOTIDE SEQUENCE [LARGE SCALE GENOMIC DNA]</scope>
    <source>
        <strain evidence="1">AS27yjCOA_165</strain>
    </source>
</reference>
<evidence type="ECO:0000313" key="1">
    <source>
        <dbReference type="EMBL" id="NMB70500.1"/>
    </source>
</evidence>
<accession>A0A7X9DL60</accession>
<name>A0A7X9DL60_UNCKA</name>
<sequence length="130" mass="14494">MSIELSEFFKDTTKNSPISQNLASDLLKTLPSNYVEFLQFSNGIEGTVSNGSYLQMWKAEDLNDINAGYQVKENVPGMYLVGSDGGDEAIGIDLRKDSTTYGFFFRVPFIPLTWKEAIKLGPKITDIKIV</sequence>
<proteinExistence type="predicted"/>
<organism evidence="1 2">
    <name type="scientific">candidate division WWE3 bacterium</name>
    <dbReference type="NCBI Taxonomy" id="2053526"/>
    <lineage>
        <taxon>Bacteria</taxon>
        <taxon>Katanobacteria</taxon>
    </lineage>
</organism>
<dbReference type="Proteomes" id="UP000526033">
    <property type="component" value="Unassembled WGS sequence"/>
</dbReference>
<dbReference type="SUPFAM" id="SSF160631">
    <property type="entry name" value="SMI1/KNR4-like"/>
    <property type="match status" value="1"/>
</dbReference>
<dbReference type="EMBL" id="JAAZNL010000066">
    <property type="protein sequence ID" value="NMB70500.1"/>
    <property type="molecule type" value="Genomic_DNA"/>
</dbReference>
<comment type="caution">
    <text evidence="1">The sequence shown here is derived from an EMBL/GenBank/DDBJ whole genome shotgun (WGS) entry which is preliminary data.</text>
</comment>
<gene>
    <name evidence="1" type="ORF">GYA27_04910</name>
</gene>
<dbReference type="Gene3D" id="3.40.1580.10">
    <property type="entry name" value="SMI1/KNR4-like"/>
    <property type="match status" value="1"/>
</dbReference>